<proteinExistence type="predicted"/>
<dbReference type="Proteomes" id="UP000053989">
    <property type="component" value="Unassembled WGS sequence"/>
</dbReference>
<feature type="region of interest" description="Disordered" evidence="1">
    <location>
        <begin position="1"/>
        <end position="28"/>
    </location>
</feature>
<feature type="domain" description="DUF6699" evidence="2">
    <location>
        <begin position="84"/>
        <end position="216"/>
    </location>
</feature>
<evidence type="ECO:0000256" key="1">
    <source>
        <dbReference type="SAM" id="MobiDB-lite"/>
    </source>
</evidence>
<evidence type="ECO:0000259" key="2">
    <source>
        <dbReference type="Pfam" id="PF20415"/>
    </source>
</evidence>
<dbReference type="OrthoDB" id="3352225at2759"/>
<gene>
    <name evidence="3" type="ORF">SCLCIDRAFT_83265</name>
</gene>
<dbReference type="Pfam" id="PF20415">
    <property type="entry name" value="DUF6699"/>
    <property type="match status" value="1"/>
</dbReference>
<dbReference type="STRING" id="1036808.A0A0C3DT37"/>
<feature type="compositionally biased region" description="Pro residues" evidence="1">
    <location>
        <begin position="12"/>
        <end position="23"/>
    </location>
</feature>
<evidence type="ECO:0000313" key="4">
    <source>
        <dbReference type="Proteomes" id="UP000053989"/>
    </source>
</evidence>
<dbReference type="AlphaFoldDB" id="A0A0C3DT37"/>
<sequence length="269" mass="30445">MTPYAFPAATPWMPPTNPPPPTAPVGDTTRANIRWTSNVDRIDPFAEGPHYGPVLEPFLARVVGATVKINPLLAPPTDMQEDYLRWNMLFHTSNCYRTTESRRSWIRGRKSPATHPRLTYVRVISRMFPWMIHIRAQDKAIGVTCGEILEGIAAYLNGDVAKKEYESINRSKRREIWSAYQHNRSTDPNVPGGGLGEPLKRLDWLGHETRFGGLVVNEQFVAGHCGDVLPATFELKCTPSYPLTPQELHEQQMRQQVTVQSRSRSLQQS</sequence>
<protein>
    <recommendedName>
        <fullName evidence="2">DUF6699 domain-containing protein</fullName>
    </recommendedName>
</protein>
<name>A0A0C3DT37_9AGAM</name>
<dbReference type="HOGENOM" id="CLU_1036498_0_0_1"/>
<reference evidence="4" key="2">
    <citation type="submission" date="2015-01" db="EMBL/GenBank/DDBJ databases">
        <title>Evolutionary Origins and Diversification of the Mycorrhizal Mutualists.</title>
        <authorList>
            <consortium name="DOE Joint Genome Institute"/>
            <consortium name="Mycorrhizal Genomics Consortium"/>
            <person name="Kohler A."/>
            <person name="Kuo A."/>
            <person name="Nagy L.G."/>
            <person name="Floudas D."/>
            <person name="Copeland A."/>
            <person name="Barry K.W."/>
            <person name="Cichocki N."/>
            <person name="Veneault-Fourrey C."/>
            <person name="LaButti K."/>
            <person name="Lindquist E.A."/>
            <person name="Lipzen A."/>
            <person name="Lundell T."/>
            <person name="Morin E."/>
            <person name="Murat C."/>
            <person name="Riley R."/>
            <person name="Ohm R."/>
            <person name="Sun H."/>
            <person name="Tunlid A."/>
            <person name="Henrissat B."/>
            <person name="Grigoriev I.V."/>
            <person name="Hibbett D.S."/>
            <person name="Martin F."/>
        </authorList>
    </citation>
    <scope>NUCLEOTIDE SEQUENCE [LARGE SCALE GENOMIC DNA]</scope>
    <source>
        <strain evidence="4">Foug A</strain>
    </source>
</reference>
<dbReference type="EMBL" id="KN822032">
    <property type="protein sequence ID" value="KIM63790.1"/>
    <property type="molecule type" value="Genomic_DNA"/>
</dbReference>
<dbReference type="InterPro" id="IPR046522">
    <property type="entry name" value="DUF6699"/>
</dbReference>
<keyword evidence="4" id="KW-1185">Reference proteome</keyword>
<feature type="non-terminal residue" evidence="3">
    <location>
        <position position="269"/>
    </location>
</feature>
<evidence type="ECO:0000313" key="3">
    <source>
        <dbReference type="EMBL" id="KIM63790.1"/>
    </source>
</evidence>
<accession>A0A0C3DT37</accession>
<reference evidence="3 4" key="1">
    <citation type="submission" date="2014-04" db="EMBL/GenBank/DDBJ databases">
        <authorList>
            <consortium name="DOE Joint Genome Institute"/>
            <person name="Kuo A."/>
            <person name="Kohler A."/>
            <person name="Nagy L.G."/>
            <person name="Floudas D."/>
            <person name="Copeland A."/>
            <person name="Barry K.W."/>
            <person name="Cichocki N."/>
            <person name="Veneault-Fourrey C."/>
            <person name="LaButti K."/>
            <person name="Lindquist E.A."/>
            <person name="Lipzen A."/>
            <person name="Lundell T."/>
            <person name="Morin E."/>
            <person name="Murat C."/>
            <person name="Sun H."/>
            <person name="Tunlid A."/>
            <person name="Henrissat B."/>
            <person name="Grigoriev I.V."/>
            <person name="Hibbett D.S."/>
            <person name="Martin F."/>
            <person name="Nordberg H.P."/>
            <person name="Cantor M.N."/>
            <person name="Hua S.X."/>
        </authorList>
    </citation>
    <scope>NUCLEOTIDE SEQUENCE [LARGE SCALE GENOMIC DNA]</scope>
    <source>
        <strain evidence="3 4">Foug A</strain>
    </source>
</reference>
<dbReference type="InParanoid" id="A0A0C3DT37"/>
<organism evidence="3 4">
    <name type="scientific">Scleroderma citrinum Foug A</name>
    <dbReference type="NCBI Taxonomy" id="1036808"/>
    <lineage>
        <taxon>Eukaryota</taxon>
        <taxon>Fungi</taxon>
        <taxon>Dikarya</taxon>
        <taxon>Basidiomycota</taxon>
        <taxon>Agaricomycotina</taxon>
        <taxon>Agaricomycetes</taxon>
        <taxon>Agaricomycetidae</taxon>
        <taxon>Boletales</taxon>
        <taxon>Sclerodermatineae</taxon>
        <taxon>Sclerodermataceae</taxon>
        <taxon>Scleroderma</taxon>
    </lineage>
</organism>